<keyword evidence="5 8" id="KW-0812">Transmembrane</keyword>
<feature type="transmembrane region" description="Helical" evidence="8">
    <location>
        <begin position="120"/>
        <end position="141"/>
    </location>
</feature>
<feature type="transmembrane region" description="Helical" evidence="8">
    <location>
        <begin position="34"/>
        <end position="55"/>
    </location>
</feature>
<dbReference type="InterPro" id="IPR035906">
    <property type="entry name" value="MetI-like_sf"/>
</dbReference>
<evidence type="ECO:0000256" key="8">
    <source>
        <dbReference type="RuleBase" id="RU363032"/>
    </source>
</evidence>
<comment type="similarity">
    <text evidence="8">Belongs to the binding-protein-dependent transport system permease family.</text>
</comment>
<keyword evidence="6 8" id="KW-1133">Transmembrane helix</keyword>
<dbReference type="PANTHER" id="PTHR43357">
    <property type="entry name" value="INNER MEMBRANE ABC TRANSPORTER PERMEASE PROTEIN YDCV"/>
    <property type="match status" value="1"/>
</dbReference>
<evidence type="ECO:0000313" key="10">
    <source>
        <dbReference type="EMBL" id="GGE04905.1"/>
    </source>
</evidence>
<keyword evidence="3" id="KW-1003">Cell membrane</keyword>
<evidence type="ECO:0000259" key="9">
    <source>
        <dbReference type="PROSITE" id="PS50928"/>
    </source>
</evidence>
<keyword evidence="4" id="KW-0997">Cell inner membrane</keyword>
<dbReference type="Pfam" id="PF00528">
    <property type="entry name" value="BPD_transp_1"/>
    <property type="match status" value="1"/>
</dbReference>
<dbReference type="CDD" id="cd06261">
    <property type="entry name" value="TM_PBP2"/>
    <property type="match status" value="1"/>
</dbReference>
<evidence type="ECO:0000256" key="3">
    <source>
        <dbReference type="ARBA" id="ARBA00022475"/>
    </source>
</evidence>
<dbReference type="EMBL" id="BMIQ01000003">
    <property type="protein sequence ID" value="GGE04905.1"/>
    <property type="molecule type" value="Genomic_DNA"/>
</dbReference>
<evidence type="ECO:0000256" key="1">
    <source>
        <dbReference type="ARBA" id="ARBA00004429"/>
    </source>
</evidence>
<dbReference type="SUPFAM" id="SSF161098">
    <property type="entry name" value="MetI-like"/>
    <property type="match status" value="1"/>
</dbReference>
<organism evidence="10 11">
    <name type="scientific">Aureimonas endophytica</name>
    <dbReference type="NCBI Taxonomy" id="2027858"/>
    <lineage>
        <taxon>Bacteria</taxon>
        <taxon>Pseudomonadati</taxon>
        <taxon>Pseudomonadota</taxon>
        <taxon>Alphaproteobacteria</taxon>
        <taxon>Hyphomicrobiales</taxon>
        <taxon>Aurantimonadaceae</taxon>
        <taxon>Aureimonas</taxon>
    </lineage>
</organism>
<comment type="subcellular location">
    <subcellularLocation>
        <location evidence="1">Cell inner membrane</location>
        <topology evidence="1">Multi-pass membrane protein</topology>
    </subcellularLocation>
    <subcellularLocation>
        <location evidence="8">Cell membrane</location>
        <topology evidence="8">Multi-pass membrane protein</topology>
    </subcellularLocation>
</comment>
<dbReference type="GO" id="GO:0005886">
    <property type="term" value="C:plasma membrane"/>
    <property type="evidence" value="ECO:0007669"/>
    <property type="project" value="UniProtKB-SubCell"/>
</dbReference>
<reference evidence="10" key="2">
    <citation type="submission" date="2020-09" db="EMBL/GenBank/DDBJ databases">
        <authorList>
            <person name="Sun Q."/>
            <person name="Zhou Y."/>
        </authorList>
    </citation>
    <scope>NUCLEOTIDE SEQUENCE</scope>
    <source>
        <strain evidence="10">CGMCC 1.15367</strain>
    </source>
</reference>
<keyword evidence="2 8" id="KW-0813">Transport</keyword>
<feature type="transmembrane region" description="Helical" evidence="8">
    <location>
        <begin position="84"/>
        <end position="108"/>
    </location>
</feature>
<dbReference type="Proteomes" id="UP000644699">
    <property type="component" value="Unassembled WGS sequence"/>
</dbReference>
<dbReference type="AlphaFoldDB" id="A0A916ZNY3"/>
<dbReference type="PROSITE" id="PS50928">
    <property type="entry name" value="ABC_TM1"/>
    <property type="match status" value="1"/>
</dbReference>
<evidence type="ECO:0000313" key="11">
    <source>
        <dbReference type="Proteomes" id="UP000644699"/>
    </source>
</evidence>
<name>A0A916ZNY3_9HYPH</name>
<evidence type="ECO:0000256" key="4">
    <source>
        <dbReference type="ARBA" id="ARBA00022519"/>
    </source>
</evidence>
<feature type="domain" description="ABC transmembrane type-1" evidence="9">
    <location>
        <begin position="85"/>
        <end position="278"/>
    </location>
</feature>
<comment type="caution">
    <text evidence="10">The sequence shown here is derived from an EMBL/GenBank/DDBJ whole genome shotgun (WGS) entry which is preliminary data.</text>
</comment>
<dbReference type="GO" id="GO:0055085">
    <property type="term" value="P:transmembrane transport"/>
    <property type="evidence" value="ECO:0007669"/>
    <property type="project" value="InterPro"/>
</dbReference>
<protein>
    <submittedName>
        <fullName evidence="10">ABC transporter permease</fullName>
    </submittedName>
</protein>
<evidence type="ECO:0000256" key="2">
    <source>
        <dbReference type="ARBA" id="ARBA00022448"/>
    </source>
</evidence>
<sequence length="299" mass="31396">MADVTLSAGAAPSRTGRVRRVEGPVRAGWSAMPLLVLAALYVLLPLVAVGLYSLATRWTTDVLPAGYTLEHWIGGFADARFRGVLWRSLGLAVAVAVIDILLVAPAVYWQRVRNPAIRPVLETLAAIPFAMPLLVIAFGLLRATGDYLPMVQGSLGLLVAAHVAVAFSFVYWSVDGAMAAAKVEELAEAARTCGATTGQILRRVILPNIGPGLASGAILAFAVSFNEIAIVQVTTGSRFETVQLYLLNMLKSADADFNVLAVMTMINFAVTLALSIAVVYANAGRSASPPAGPARGGKP</sequence>
<keyword evidence="11" id="KW-1185">Reference proteome</keyword>
<dbReference type="InterPro" id="IPR000515">
    <property type="entry name" value="MetI-like"/>
</dbReference>
<dbReference type="RefSeq" id="WP_188908869.1">
    <property type="nucleotide sequence ID" value="NZ_BMIQ01000003.1"/>
</dbReference>
<dbReference type="Gene3D" id="1.10.3720.10">
    <property type="entry name" value="MetI-like"/>
    <property type="match status" value="1"/>
</dbReference>
<keyword evidence="7 8" id="KW-0472">Membrane</keyword>
<reference evidence="10" key="1">
    <citation type="journal article" date="2014" name="Int. J. Syst. Evol. Microbiol.">
        <title>Complete genome sequence of Corynebacterium casei LMG S-19264T (=DSM 44701T), isolated from a smear-ripened cheese.</title>
        <authorList>
            <consortium name="US DOE Joint Genome Institute (JGI-PGF)"/>
            <person name="Walter F."/>
            <person name="Albersmeier A."/>
            <person name="Kalinowski J."/>
            <person name="Ruckert C."/>
        </authorList>
    </citation>
    <scope>NUCLEOTIDE SEQUENCE</scope>
    <source>
        <strain evidence="10">CGMCC 1.15367</strain>
    </source>
</reference>
<feature type="transmembrane region" description="Helical" evidence="8">
    <location>
        <begin position="257"/>
        <end position="281"/>
    </location>
</feature>
<gene>
    <name evidence="10" type="ORF">GCM10011390_24930</name>
</gene>
<feature type="transmembrane region" description="Helical" evidence="8">
    <location>
        <begin position="153"/>
        <end position="172"/>
    </location>
</feature>
<dbReference type="PANTHER" id="PTHR43357:SF4">
    <property type="entry name" value="INNER MEMBRANE ABC TRANSPORTER PERMEASE PROTEIN YDCV"/>
    <property type="match status" value="1"/>
</dbReference>
<evidence type="ECO:0000256" key="7">
    <source>
        <dbReference type="ARBA" id="ARBA00023136"/>
    </source>
</evidence>
<evidence type="ECO:0000256" key="6">
    <source>
        <dbReference type="ARBA" id="ARBA00022989"/>
    </source>
</evidence>
<proteinExistence type="inferred from homology"/>
<evidence type="ECO:0000256" key="5">
    <source>
        <dbReference type="ARBA" id="ARBA00022692"/>
    </source>
</evidence>
<accession>A0A916ZNY3</accession>